<keyword evidence="13" id="KW-0460">Magnesium</keyword>
<dbReference type="RefSeq" id="WP_202896421.1">
    <property type="nucleotide sequence ID" value="NZ_BAABJL010000151.1"/>
</dbReference>
<evidence type="ECO:0000256" key="7">
    <source>
        <dbReference type="ARBA" id="ARBA00016549"/>
    </source>
</evidence>
<keyword evidence="16" id="KW-1185">Reference proteome</keyword>
<name>A0A927MUD0_9ACTN</name>
<feature type="binding site" evidence="13">
    <location>
        <position position="121"/>
    </location>
    <ligand>
        <name>Mg(2+)</name>
        <dbReference type="ChEBI" id="CHEBI:18420"/>
    </ligand>
</feature>
<evidence type="ECO:0000256" key="9">
    <source>
        <dbReference type="ARBA" id="ARBA00029596"/>
    </source>
</evidence>
<dbReference type="EC" id="4.1.1.112" evidence="6"/>
<dbReference type="InterPro" id="IPR036704">
    <property type="entry name" value="RraA/RraA-like_sf"/>
</dbReference>
<gene>
    <name evidence="15" type="ORF">HEB94_003918</name>
</gene>
<dbReference type="EC" id="4.1.3.17" evidence="5"/>
<dbReference type="Gene3D" id="3.50.30.40">
    <property type="entry name" value="Ribonuclease E inhibitor RraA/RraA-like"/>
    <property type="match status" value="1"/>
</dbReference>
<evidence type="ECO:0000313" key="15">
    <source>
        <dbReference type="EMBL" id="MBE1607070.1"/>
    </source>
</evidence>
<evidence type="ECO:0000256" key="8">
    <source>
        <dbReference type="ARBA" id="ARBA00025046"/>
    </source>
</evidence>
<comment type="catalytic activity">
    <reaction evidence="1">
        <text>4-hydroxy-4-methyl-2-oxoglutarate = 2 pyruvate</text>
        <dbReference type="Rhea" id="RHEA:22748"/>
        <dbReference type="ChEBI" id="CHEBI:15361"/>
        <dbReference type="ChEBI" id="CHEBI:58276"/>
        <dbReference type="EC" id="4.1.3.17"/>
    </reaction>
</comment>
<dbReference type="GO" id="GO:0046872">
    <property type="term" value="F:metal ion binding"/>
    <property type="evidence" value="ECO:0007669"/>
    <property type="project" value="UniProtKB-KW"/>
</dbReference>
<protein>
    <recommendedName>
        <fullName evidence="7">Putative 4-hydroxy-4-methyl-2-oxoglutarate aldolase</fullName>
        <ecNumber evidence="6">4.1.1.112</ecNumber>
        <ecNumber evidence="5">4.1.3.17</ecNumber>
    </recommendedName>
    <alternativeName>
        <fullName evidence="11">Oxaloacetate decarboxylase</fullName>
    </alternativeName>
    <alternativeName>
        <fullName evidence="9">Regulator of ribonuclease activity homolog</fullName>
    </alternativeName>
    <alternativeName>
        <fullName evidence="10">RraA-like protein</fullName>
    </alternativeName>
</protein>
<feature type="binding site" evidence="13">
    <location>
        <position position="120"/>
    </location>
    <ligand>
        <name>substrate</name>
    </ligand>
</feature>
<evidence type="ECO:0000256" key="5">
    <source>
        <dbReference type="ARBA" id="ARBA00012213"/>
    </source>
</evidence>
<comment type="function">
    <text evidence="8">Catalyzes the aldol cleavage of 4-hydroxy-4-methyl-2-oxoglutarate (HMG) into 2 molecules of pyruvate. Also contains a secondary oxaloacetate (OAA) decarboxylase activity due to the common pyruvate enolate transition state formed following C-C bond cleavage in the retro-aldol and decarboxylation reactions.</text>
</comment>
<evidence type="ECO:0000256" key="2">
    <source>
        <dbReference type="ARBA" id="ARBA00001968"/>
    </source>
</evidence>
<organism evidence="15 16">
    <name type="scientific">Actinopolymorpha pittospori</name>
    <dbReference type="NCBI Taxonomy" id="648752"/>
    <lineage>
        <taxon>Bacteria</taxon>
        <taxon>Bacillati</taxon>
        <taxon>Actinomycetota</taxon>
        <taxon>Actinomycetes</taxon>
        <taxon>Propionibacteriales</taxon>
        <taxon>Actinopolymorphaceae</taxon>
        <taxon>Actinopolymorpha</taxon>
    </lineage>
</organism>
<evidence type="ECO:0000256" key="10">
    <source>
        <dbReference type="ARBA" id="ARBA00030169"/>
    </source>
</evidence>
<feature type="region of interest" description="Disordered" evidence="14">
    <location>
        <begin position="194"/>
        <end position="214"/>
    </location>
</feature>
<comment type="cofactor">
    <cofactor evidence="2">
        <name>a divalent metal cation</name>
        <dbReference type="ChEBI" id="CHEBI:60240"/>
    </cofactor>
</comment>
<dbReference type="CDD" id="cd16841">
    <property type="entry name" value="RraA_family"/>
    <property type="match status" value="1"/>
</dbReference>
<evidence type="ECO:0000313" key="16">
    <source>
        <dbReference type="Proteomes" id="UP000638648"/>
    </source>
</evidence>
<evidence type="ECO:0000256" key="6">
    <source>
        <dbReference type="ARBA" id="ARBA00012947"/>
    </source>
</evidence>
<dbReference type="SUPFAM" id="SSF89562">
    <property type="entry name" value="RraA-like"/>
    <property type="match status" value="1"/>
</dbReference>
<dbReference type="PANTHER" id="PTHR33254">
    <property type="entry name" value="4-HYDROXY-4-METHYL-2-OXOGLUTARATE ALDOLASE 3-RELATED"/>
    <property type="match status" value="1"/>
</dbReference>
<dbReference type="Pfam" id="PF03737">
    <property type="entry name" value="RraA-like"/>
    <property type="match status" value="1"/>
</dbReference>
<comment type="cofactor">
    <cofactor evidence="13">
        <name>Mg(2+)</name>
        <dbReference type="ChEBI" id="CHEBI:18420"/>
    </cofactor>
</comment>
<dbReference type="EMBL" id="JADBEM010000001">
    <property type="protein sequence ID" value="MBE1607070.1"/>
    <property type="molecule type" value="Genomic_DNA"/>
</dbReference>
<dbReference type="Proteomes" id="UP000638648">
    <property type="component" value="Unassembled WGS sequence"/>
</dbReference>
<evidence type="ECO:0000256" key="3">
    <source>
        <dbReference type="ARBA" id="ARBA00008621"/>
    </source>
</evidence>
<sequence>MGDVDRTAVLEGLSCASLVDAMGRIHSHRAHISSMVSPDPTRRLFGPAATLAFLPTRDDLPEADLGFATLFYEAVGDQPAGQVLVLASGGYPDVSHAGGTKLSRVEHQRLAGVLADGRLRDFEELRGYGFATWCRGEATHWGGDTVMPYAAGVAVEIGGVTVVPGDYIYADSTGAVVLPAASLERVLAEARKVEEEDAHEGVQIRSEDPASFRR</sequence>
<evidence type="ECO:0000256" key="4">
    <source>
        <dbReference type="ARBA" id="ARBA00011233"/>
    </source>
</evidence>
<evidence type="ECO:0000256" key="12">
    <source>
        <dbReference type="ARBA" id="ARBA00047973"/>
    </source>
</evidence>
<keyword evidence="13" id="KW-0479">Metal-binding</keyword>
<comment type="subunit">
    <text evidence="4">Homotrimer.</text>
</comment>
<evidence type="ECO:0000256" key="11">
    <source>
        <dbReference type="ARBA" id="ARBA00032305"/>
    </source>
</evidence>
<dbReference type="PANTHER" id="PTHR33254:SF4">
    <property type="entry name" value="4-HYDROXY-4-METHYL-2-OXOGLUTARATE ALDOLASE 3-RELATED"/>
    <property type="match status" value="1"/>
</dbReference>
<comment type="catalytic activity">
    <reaction evidence="12">
        <text>oxaloacetate + H(+) = pyruvate + CO2</text>
        <dbReference type="Rhea" id="RHEA:15641"/>
        <dbReference type="ChEBI" id="CHEBI:15361"/>
        <dbReference type="ChEBI" id="CHEBI:15378"/>
        <dbReference type="ChEBI" id="CHEBI:16452"/>
        <dbReference type="ChEBI" id="CHEBI:16526"/>
        <dbReference type="EC" id="4.1.1.112"/>
    </reaction>
</comment>
<dbReference type="GO" id="GO:0047443">
    <property type="term" value="F:4-hydroxy-4-methyl-2-oxoglutarate aldolase activity"/>
    <property type="evidence" value="ECO:0007669"/>
    <property type="project" value="UniProtKB-EC"/>
</dbReference>
<accession>A0A927MUD0</accession>
<comment type="similarity">
    <text evidence="3">Belongs to the class II aldolase/RraA-like family.</text>
</comment>
<reference evidence="15" key="1">
    <citation type="submission" date="2020-10" db="EMBL/GenBank/DDBJ databases">
        <title>Sequencing the genomes of 1000 actinobacteria strains.</title>
        <authorList>
            <person name="Klenk H.-P."/>
        </authorList>
    </citation>
    <scope>NUCLEOTIDE SEQUENCE</scope>
    <source>
        <strain evidence="15">DSM 45354</strain>
    </source>
</reference>
<evidence type="ECO:0000256" key="14">
    <source>
        <dbReference type="SAM" id="MobiDB-lite"/>
    </source>
</evidence>
<dbReference type="AlphaFoldDB" id="A0A927MUD0"/>
<comment type="caution">
    <text evidence="15">The sequence shown here is derived from an EMBL/GenBank/DDBJ whole genome shotgun (WGS) entry which is preliminary data.</text>
</comment>
<dbReference type="GO" id="GO:0008948">
    <property type="term" value="F:oxaloacetate decarboxylase activity"/>
    <property type="evidence" value="ECO:0007669"/>
    <property type="project" value="UniProtKB-EC"/>
</dbReference>
<evidence type="ECO:0000256" key="13">
    <source>
        <dbReference type="PIRSR" id="PIRSR605493-1"/>
    </source>
</evidence>
<dbReference type="InterPro" id="IPR005493">
    <property type="entry name" value="RraA/RraA-like"/>
</dbReference>
<evidence type="ECO:0000256" key="1">
    <source>
        <dbReference type="ARBA" id="ARBA00001342"/>
    </source>
</evidence>
<proteinExistence type="inferred from homology"/>